<evidence type="ECO:0000313" key="5">
    <source>
        <dbReference type="EMBL" id="KAK1606836.1"/>
    </source>
</evidence>
<accession>A0AAD8QRB1</accession>
<evidence type="ECO:0000256" key="3">
    <source>
        <dbReference type="SAM" id="Phobius"/>
    </source>
</evidence>
<feature type="transmembrane region" description="Helical" evidence="3">
    <location>
        <begin position="101"/>
        <end position="120"/>
    </location>
</feature>
<dbReference type="InterPro" id="IPR036875">
    <property type="entry name" value="Znf_CCHC_sf"/>
</dbReference>
<comment type="caution">
    <text evidence="5">The sequence shown here is derived from an EMBL/GenBank/DDBJ whole genome shotgun (WGS) entry which is preliminary data.</text>
</comment>
<feature type="compositionally biased region" description="Low complexity" evidence="2">
    <location>
        <begin position="320"/>
        <end position="338"/>
    </location>
</feature>
<evidence type="ECO:0000259" key="4">
    <source>
        <dbReference type="PROSITE" id="PS50158"/>
    </source>
</evidence>
<keyword evidence="6" id="KW-1185">Reference proteome</keyword>
<organism evidence="5 6">
    <name type="scientific">Lolium multiflorum</name>
    <name type="common">Italian ryegrass</name>
    <name type="synonym">Lolium perenne subsp. multiflorum</name>
    <dbReference type="NCBI Taxonomy" id="4521"/>
    <lineage>
        <taxon>Eukaryota</taxon>
        <taxon>Viridiplantae</taxon>
        <taxon>Streptophyta</taxon>
        <taxon>Embryophyta</taxon>
        <taxon>Tracheophyta</taxon>
        <taxon>Spermatophyta</taxon>
        <taxon>Magnoliopsida</taxon>
        <taxon>Liliopsida</taxon>
        <taxon>Poales</taxon>
        <taxon>Poaceae</taxon>
        <taxon>BOP clade</taxon>
        <taxon>Pooideae</taxon>
        <taxon>Poodae</taxon>
        <taxon>Poeae</taxon>
        <taxon>Poeae Chloroplast Group 2 (Poeae type)</taxon>
        <taxon>Loliodinae</taxon>
        <taxon>Loliinae</taxon>
        <taxon>Lolium</taxon>
    </lineage>
</organism>
<dbReference type="InterPro" id="IPR001878">
    <property type="entry name" value="Znf_CCHC"/>
</dbReference>
<keyword evidence="1" id="KW-0479">Metal-binding</keyword>
<reference evidence="5" key="1">
    <citation type="submission" date="2023-07" db="EMBL/GenBank/DDBJ databases">
        <title>A chromosome-level genome assembly of Lolium multiflorum.</title>
        <authorList>
            <person name="Chen Y."/>
            <person name="Copetti D."/>
            <person name="Kolliker R."/>
            <person name="Studer B."/>
        </authorList>
    </citation>
    <scope>NUCLEOTIDE SEQUENCE</scope>
    <source>
        <strain evidence="5">02402/16</strain>
        <tissue evidence="5">Leaf</tissue>
    </source>
</reference>
<feature type="domain" description="CCHC-type" evidence="4">
    <location>
        <begin position="295"/>
        <end position="310"/>
    </location>
</feature>
<dbReference type="EMBL" id="JAUUTY010000007">
    <property type="protein sequence ID" value="KAK1606836.1"/>
    <property type="molecule type" value="Genomic_DNA"/>
</dbReference>
<proteinExistence type="predicted"/>
<keyword evidence="3" id="KW-1133">Transmembrane helix</keyword>
<feature type="region of interest" description="Disordered" evidence="2">
    <location>
        <begin position="201"/>
        <end position="286"/>
    </location>
</feature>
<feature type="region of interest" description="Disordered" evidence="2">
    <location>
        <begin position="319"/>
        <end position="340"/>
    </location>
</feature>
<feature type="compositionally biased region" description="Low complexity" evidence="2">
    <location>
        <begin position="238"/>
        <end position="282"/>
    </location>
</feature>
<dbReference type="AlphaFoldDB" id="A0AAD8QRB1"/>
<feature type="compositionally biased region" description="Polar residues" evidence="2">
    <location>
        <begin position="227"/>
        <end position="237"/>
    </location>
</feature>
<dbReference type="GO" id="GO:0008270">
    <property type="term" value="F:zinc ion binding"/>
    <property type="evidence" value="ECO:0007669"/>
    <property type="project" value="UniProtKB-KW"/>
</dbReference>
<evidence type="ECO:0000256" key="1">
    <source>
        <dbReference type="PROSITE-ProRule" id="PRU00047"/>
    </source>
</evidence>
<keyword evidence="1" id="KW-0863">Zinc-finger</keyword>
<feature type="region of interest" description="Disordered" evidence="2">
    <location>
        <begin position="40"/>
        <end position="71"/>
    </location>
</feature>
<feature type="compositionally biased region" description="Basic and acidic residues" evidence="2">
    <location>
        <begin position="1"/>
        <end position="13"/>
    </location>
</feature>
<dbReference type="SMART" id="SM00343">
    <property type="entry name" value="ZnF_C2HC"/>
    <property type="match status" value="1"/>
</dbReference>
<sequence length="362" mass="39823">MTEGARRGRREEPLWAQTIGRRGPWPGRATLCSGAHASFASFSSRTPSSRKPKPQRGPHEGYSRLCGAENTERKSSGAGIRWEIPSGGEIDAIAIVIERDIISIIIIIISTIYTAITTAAPRHRCSNSVADACKGYNHKYAPDETDTNEKRKERFLNGLHDEMQTVLVNIPFADLEALVDSAIQMEGKLHQANENRKRRMMNQHGSNNAQKYRNNPSGGFTPKYNKPTAQTYRPNYSNNHGGPPKPGGNNNNNHTSNNNPNTNTNGNNNNNNNTGPKTGSNTVPLNPKDKSTITCYECGVVGHYSNECPKRLAKIAANTAAPAQNQRRFAARNNQNNNGRYYNMTATEAQEAPQNMPSMSSC</sequence>
<feature type="region of interest" description="Disordered" evidence="2">
    <location>
        <begin position="1"/>
        <end position="28"/>
    </location>
</feature>
<keyword evidence="1" id="KW-0862">Zinc</keyword>
<dbReference type="Pfam" id="PF00098">
    <property type="entry name" value="zf-CCHC"/>
    <property type="match status" value="1"/>
</dbReference>
<evidence type="ECO:0000256" key="2">
    <source>
        <dbReference type="SAM" id="MobiDB-lite"/>
    </source>
</evidence>
<dbReference type="GO" id="GO:0003676">
    <property type="term" value="F:nucleic acid binding"/>
    <property type="evidence" value="ECO:0007669"/>
    <property type="project" value="InterPro"/>
</dbReference>
<protein>
    <recommendedName>
        <fullName evidence="4">CCHC-type domain-containing protein</fullName>
    </recommendedName>
</protein>
<name>A0AAD8QRB1_LOLMU</name>
<dbReference type="Proteomes" id="UP001231189">
    <property type="component" value="Unassembled WGS sequence"/>
</dbReference>
<feature type="compositionally biased region" description="Polar residues" evidence="2">
    <location>
        <begin position="203"/>
        <end position="218"/>
    </location>
</feature>
<keyword evidence="3" id="KW-0812">Transmembrane</keyword>
<gene>
    <name evidence="5" type="ORF">QYE76_030509</name>
</gene>
<keyword evidence="3" id="KW-0472">Membrane</keyword>
<dbReference type="SUPFAM" id="SSF57756">
    <property type="entry name" value="Retrovirus zinc finger-like domains"/>
    <property type="match status" value="1"/>
</dbReference>
<dbReference type="Gene3D" id="4.10.60.10">
    <property type="entry name" value="Zinc finger, CCHC-type"/>
    <property type="match status" value="1"/>
</dbReference>
<evidence type="ECO:0000313" key="6">
    <source>
        <dbReference type="Proteomes" id="UP001231189"/>
    </source>
</evidence>
<dbReference type="PROSITE" id="PS50158">
    <property type="entry name" value="ZF_CCHC"/>
    <property type="match status" value="1"/>
</dbReference>